<reference evidence="7 8" key="1">
    <citation type="journal article" date="2016" name="Nat. Commun.">
        <title>Thousands of microbial genomes shed light on interconnected biogeochemical processes in an aquifer system.</title>
        <authorList>
            <person name="Anantharaman K."/>
            <person name="Brown C.T."/>
            <person name="Hug L.A."/>
            <person name="Sharon I."/>
            <person name="Castelle C.J."/>
            <person name="Probst A.J."/>
            <person name="Thomas B.C."/>
            <person name="Singh A."/>
            <person name="Wilkins M.J."/>
            <person name="Karaoz U."/>
            <person name="Brodie E.L."/>
            <person name="Williams K.H."/>
            <person name="Hubbard S.S."/>
            <person name="Banfield J.F."/>
        </authorList>
    </citation>
    <scope>NUCLEOTIDE SEQUENCE [LARGE SCALE GENOMIC DNA]</scope>
</reference>
<evidence type="ECO:0000313" key="7">
    <source>
        <dbReference type="EMBL" id="OGG02225.1"/>
    </source>
</evidence>
<dbReference type="Pfam" id="PF00404">
    <property type="entry name" value="Dockerin_1"/>
    <property type="match status" value="1"/>
</dbReference>
<feature type="domain" description="Sulfatase N-terminal" evidence="6">
    <location>
        <begin position="183"/>
        <end position="496"/>
    </location>
</feature>
<protein>
    <recommendedName>
        <fullName evidence="6">Sulfatase N-terminal domain-containing protein</fullName>
    </recommendedName>
</protein>
<dbReference type="STRING" id="1798371.A2W14_02530"/>
<gene>
    <name evidence="7" type="ORF">A2W14_02530</name>
</gene>
<evidence type="ECO:0000256" key="3">
    <source>
        <dbReference type="ARBA" id="ARBA00022801"/>
    </source>
</evidence>
<dbReference type="EMBL" id="MFJA01000070">
    <property type="protein sequence ID" value="OGG02225.1"/>
    <property type="molecule type" value="Genomic_DNA"/>
</dbReference>
<proteinExistence type="inferred from homology"/>
<dbReference type="PANTHER" id="PTHR43108">
    <property type="entry name" value="N-ACETYLGLUCOSAMINE-6-SULFATASE FAMILY MEMBER"/>
    <property type="match status" value="1"/>
</dbReference>
<dbReference type="CDD" id="cd14256">
    <property type="entry name" value="Dockerin_I"/>
    <property type="match status" value="1"/>
</dbReference>
<evidence type="ECO:0000313" key="8">
    <source>
        <dbReference type="Proteomes" id="UP000176665"/>
    </source>
</evidence>
<keyword evidence="3" id="KW-0378">Hydrolase</keyword>
<organism evidence="7 8">
    <name type="scientific">Candidatus Gottesmanbacteria bacterium RBG_16_37_8</name>
    <dbReference type="NCBI Taxonomy" id="1798371"/>
    <lineage>
        <taxon>Bacteria</taxon>
        <taxon>Candidatus Gottesmaniibacteriota</taxon>
    </lineage>
</organism>
<dbReference type="Gene3D" id="1.10.1330.10">
    <property type="entry name" value="Dockerin domain"/>
    <property type="match status" value="1"/>
</dbReference>
<dbReference type="SUPFAM" id="SSF53649">
    <property type="entry name" value="Alkaline phosphatase-like"/>
    <property type="match status" value="1"/>
</dbReference>
<evidence type="ECO:0000256" key="4">
    <source>
        <dbReference type="ARBA" id="ARBA00023180"/>
    </source>
</evidence>
<evidence type="ECO:0000256" key="2">
    <source>
        <dbReference type="ARBA" id="ARBA00022729"/>
    </source>
</evidence>
<evidence type="ECO:0000259" key="6">
    <source>
        <dbReference type="Pfam" id="PF00884"/>
    </source>
</evidence>
<dbReference type="InterPro" id="IPR002105">
    <property type="entry name" value="Dockerin_1_rpt"/>
</dbReference>
<dbReference type="CDD" id="cd16147">
    <property type="entry name" value="G6S"/>
    <property type="match status" value="1"/>
</dbReference>
<dbReference type="Pfam" id="PF00884">
    <property type="entry name" value="Sulfatase"/>
    <property type="match status" value="1"/>
</dbReference>
<feature type="compositionally biased region" description="Low complexity" evidence="5">
    <location>
        <begin position="148"/>
        <end position="173"/>
    </location>
</feature>
<dbReference type="InterPro" id="IPR000917">
    <property type="entry name" value="Sulfatase_N"/>
</dbReference>
<dbReference type="GO" id="GO:0000272">
    <property type="term" value="P:polysaccharide catabolic process"/>
    <property type="evidence" value="ECO:0007669"/>
    <property type="project" value="InterPro"/>
</dbReference>
<dbReference type="AlphaFoldDB" id="A0A1F5YQ39"/>
<feature type="region of interest" description="Disordered" evidence="5">
    <location>
        <begin position="148"/>
        <end position="178"/>
    </location>
</feature>
<dbReference type="PROSITE" id="PS00523">
    <property type="entry name" value="SULFATASE_1"/>
    <property type="match status" value="1"/>
</dbReference>
<dbReference type="GO" id="GO:0004553">
    <property type="term" value="F:hydrolase activity, hydrolyzing O-glycosyl compounds"/>
    <property type="evidence" value="ECO:0007669"/>
    <property type="project" value="InterPro"/>
</dbReference>
<dbReference type="InterPro" id="IPR036439">
    <property type="entry name" value="Dockerin_dom_sf"/>
</dbReference>
<dbReference type="InterPro" id="IPR024607">
    <property type="entry name" value="Sulfatase_CS"/>
</dbReference>
<sequence length="594" mass="66756">MPKWIIFIFSAFISFTLFLYLLINPKLIYAVSIENLTQAQQEALNKASLADEDLQELIDYAPDLLNLEYIFRTYSAQSSPLAYNPGDANGDGKVDGLDYVIWLNNYNKTVTNGAASGDFDINGKVDGLDYVIWLNNYHKIFPTPTPTLTTSPSPSATLTPNPTITPTPSASPNLSPTPSPVRPNIVLIISDDQRYESLKKMPYLNQLLATNQWSKFTNAYTNVSLCCPSRVAMLTGQYSHHTLVEDNLKMRLFNENDNLVTGLHNSGYNTALIGKYLNGWTINKPLNTPPGWDVFTPFTVAAYYNYKLYNHGVLTSYAAAESDYSTDVLGQKAVDYLKTAKQPFFLHFSPFTPHLPYTPAPRHANADVGNIILTPDFNEADVSDKPAWIQALPLRNQILKEDIIRNQYRMLLSLDEWINKMYLTLDQRGLLSNTVIIFIGDNSIAHGEHRFISKICGYDICNQVPLLIRFPFTSGGNINNLVSNIDIAPTIAEIAQISLNKPDGLSLVPLLRGQSTLNRNGLLIRWAAQDPAYNIPAFWGIIKWNWKYMELETGEKELYNRLTDPYELNNVAGKPENAQLEIALHNDLMSLLNQ</sequence>
<dbReference type="SUPFAM" id="SSF63446">
    <property type="entry name" value="Type I dockerin domain"/>
    <property type="match status" value="1"/>
</dbReference>
<dbReference type="InterPro" id="IPR017850">
    <property type="entry name" value="Alkaline_phosphatase_core_sf"/>
</dbReference>
<dbReference type="Gene3D" id="3.40.720.10">
    <property type="entry name" value="Alkaline Phosphatase, subunit A"/>
    <property type="match status" value="1"/>
</dbReference>
<evidence type="ECO:0000256" key="1">
    <source>
        <dbReference type="ARBA" id="ARBA00008779"/>
    </source>
</evidence>
<comment type="similarity">
    <text evidence="1">Belongs to the sulfatase family.</text>
</comment>
<keyword evidence="2" id="KW-0732">Signal</keyword>
<dbReference type="PROSITE" id="PS00018">
    <property type="entry name" value="EF_HAND_1"/>
    <property type="match status" value="1"/>
</dbReference>
<name>A0A1F5YQ39_9BACT</name>
<evidence type="ECO:0000256" key="5">
    <source>
        <dbReference type="SAM" id="MobiDB-lite"/>
    </source>
</evidence>
<accession>A0A1F5YQ39</accession>
<dbReference type="PANTHER" id="PTHR43108:SF8">
    <property type="entry name" value="SD21168P"/>
    <property type="match status" value="1"/>
</dbReference>
<dbReference type="Proteomes" id="UP000176665">
    <property type="component" value="Unassembled WGS sequence"/>
</dbReference>
<dbReference type="InterPro" id="IPR018247">
    <property type="entry name" value="EF_Hand_1_Ca_BS"/>
</dbReference>
<comment type="caution">
    <text evidence="7">The sequence shown here is derived from an EMBL/GenBank/DDBJ whole genome shotgun (WGS) entry which is preliminary data.</text>
</comment>
<keyword evidence="4" id="KW-0325">Glycoprotein</keyword>